<dbReference type="PANTHER" id="PTHR24421:SF10">
    <property type="entry name" value="NITRATE_NITRITE SENSOR PROTEIN NARQ"/>
    <property type="match status" value="1"/>
</dbReference>
<keyword evidence="3" id="KW-0597">Phosphoprotein</keyword>
<evidence type="ECO:0000256" key="2">
    <source>
        <dbReference type="ARBA" id="ARBA00012438"/>
    </source>
</evidence>
<name>A0A4Y4DV35_GLUUR</name>
<keyword evidence="5" id="KW-0547">Nucleotide-binding</keyword>
<dbReference type="RefSeq" id="WP_141366134.1">
    <property type="nucleotide sequence ID" value="NZ_BAAAJL010000003.1"/>
</dbReference>
<keyword evidence="7" id="KW-0067">ATP-binding</keyword>
<dbReference type="Pfam" id="PF07730">
    <property type="entry name" value="HisKA_3"/>
    <property type="match status" value="1"/>
</dbReference>
<keyword evidence="10" id="KW-0812">Transmembrane</keyword>
<evidence type="ECO:0000256" key="4">
    <source>
        <dbReference type="ARBA" id="ARBA00022679"/>
    </source>
</evidence>
<comment type="catalytic activity">
    <reaction evidence="1">
        <text>ATP + protein L-histidine = ADP + protein N-phospho-L-histidine.</text>
        <dbReference type="EC" id="2.7.13.3"/>
    </reaction>
</comment>
<dbReference type="InterPro" id="IPR050482">
    <property type="entry name" value="Sensor_HK_TwoCompSys"/>
</dbReference>
<feature type="domain" description="DUF7134" evidence="12">
    <location>
        <begin position="42"/>
        <end position="134"/>
    </location>
</feature>
<accession>A0A4Y4DV35</accession>
<dbReference type="InterPro" id="IPR055558">
    <property type="entry name" value="DUF7134"/>
</dbReference>
<evidence type="ECO:0000313" key="14">
    <source>
        <dbReference type="Proteomes" id="UP000316612"/>
    </source>
</evidence>
<dbReference type="Gene3D" id="1.20.5.1930">
    <property type="match status" value="1"/>
</dbReference>
<feature type="transmembrane region" description="Helical" evidence="10">
    <location>
        <begin position="133"/>
        <end position="150"/>
    </location>
</feature>
<evidence type="ECO:0000256" key="7">
    <source>
        <dbReference type="ARBA" id="ARBA00022840"/>
    </source>
</evidence>
<feature type="coiled-coil region" evidence="9">
    <location>
        <begin position="208"/>
        <end position="235"/>
    </location>
</feature>
<dbReference type="Pfam" id="PF23539">
    <property type="entry name" value="DUF7134"/>
    <property type="match status" value="1"/>
</dbReference>
<organism evidence="13 14">
    <name type="scientific">Glutamicibacter uratoxydans</name>
    <name type="common">Arthrobacter uratoxydans</name>
    <dbReference type="NCBI Taxonomy" id="43667"/>
    <lineage>
        <taxon>Bacteria</taxon>
        <taxon>Bacillati</taxon>
        <taxon>Actinomycetota</taxon>
        <taxon>Actinomycetes</taxon>
        <taxon>Micrococcales</taxon>
        <taxon>Micrococcaceae</taxon>
        <taxon>Glutamicibacter</taxon>
    </lineage>
</organism>
<dbReference type="EC" id="2.7.13.3" evidence="2"/>
<evidence type="ECO:0000259" key="12">
    <source>
        <dbReference type="Pfam" id="PF23539"/>
    </source>
</evidence>
<evidence type="ECO:0000256" key="10">
    <source>
        <dbReference type="SAM" id="Phobius"/>
    </source>
</evidence>
<dbReference type="GO" id="GO:0046983">
    <property type="term" value="F:protein dimerization activity"/>
    <property type="evidence" value="ECO:0007669"/>
    <property type="project" value="InterPro"/>
</dbReference>
<keyword evidence="10" id="KW-1133">Transmembrane helix</keyword>
<feature type="transmembrane region" description="Helical" evidence="10">
    <location>
        <begin position="179"/>
        <end position="202"/>
    </location>
</feature>
<dbReference type="CDD" id="cd16917">
    <property type="entry name" value="HATPase_UhpB-NarQ-NarX-like"/>
    <property type="match status" value="1"/>
</dbReference>
<dbReference type="GO" id="GO:0016020">
    <property type="term" value="C:membrane"/>
    <property type="evidence" value="ECO:0007669"/>
    <property type="project" value="InterPro"/>
</dbReference>
<dbReference type="InterPro" id="IPR036890">
    <property type="entry name" value="HATPase_C_sf"/>
</dbReference>
<keyword evidence="14" id="KW-1185">Reference proteome</keyword>
<keyword evidence="4" id="KW-0808">Transferase</keyword>
<proteinExistence type="predicted"/>
<dbReference type="AlphaFoldDB" id="A0A4Y4DV35"/>
<dbReference type="EMBL" id="BJNY01000017">
    <property type="protein sequence ID" value="GED07228.1"/>
    <property type="molecule type" value="Genomic_DNA"/>
</dbReference>
<feature type="transmembrane region" description="Helical" evidence="10">
    <location>
        <begin position="34"/>
        <end position="52"/>
    </location>
</feature>
<evidence type="ECO:0000256" key="8">
    <source>
        <dbReference type="ARBA" id="ARBA00023012"/>
    </source>
</evidence>
<dbReference type="Gene3D" id="3.30.565.10">
    <property type="entry name" value="Histidine kinase-like ATPase, C-terminal domain"/>
    <property type="match status" value="1"/>
</dbReference>
<dbReference type="GO" id="GO:0000155">
    <property type="term" value="F:phosphorelay sensor kinase activity"/>
    <property type="evidence" value="ECO:0007669"/>
    <property type="project" value="InterPro"/>
</dbReference>
<evidence type="ECO:0000256" key="3">
    <source>
        <dbReference type="ARBA" id="ARBA00022553"/>
    </source>
</evidence>
<dbReference type="SUPFAM" id="SSF55874">
    <property type="entry name" value="ATPase domain of HSP90 chaperone/DNA topoisomerase II/histidine kinase"/>
    <property type="match status" value="1"/>
</dbReference>
<dbReference type="GO" id="GO:0005524">
    <property type="term" value="F:ATP binding"/>
    <property type="evidence" value="ECO:0007669"/>
    <property type="project" value="UniProtKB-KW"/>
</dbReference>
<protein>
    <recommendedName>
        <fullName evidence="2">histidine kinase</fullName>
        <ecNumber evidence="2">2.7.13.3</ecNumber>
    </recommendedName>
</protein>
<evidence type="ECO:0000256" key="9">
    <source>
        <dbReference type="SAM" id="Coils"/>
    </source>
</evidence>
<evidence type="ECO:0000256" key="6">
    <source>
        <dbReference type="ARBA" id="ARBA00022777"/>
    </source>
</evidence>
<evidence type="ECO:0000259" key="11">
    <source>
        <dbReference type="Pfam" id="PF07730"/>
    </source>
</evidence>
<sequence>MQRLTAFVHRRLPALPPSDWERESPAHNALHRDVLIGFSFLVFALLSYEMVLSVTEQDKAVDRLPAYAVLASLILPLMFRRRWPIAMMLIGSAAFMISGTSSAYTVTMQLTAQVAYFLCLYTAVAWSKNRKALWSTMSIVLLSMTVWILIDLFTSDLLKEAGKAIVENPAGFISPDTAFALYTFATNVLYFGGSISLGLISWSNSYANEVVKSQAERIAAQAEQLADRAVNEERLRIARELHDVIAHHIASVGVQAAAARMVQDRDPQKASELMKGIETSARSAVGETRALLGVLRERGSQVLPETATADSRHPEPSMTGLPTLLSENQALGLSVAISRSEHAEGFIDSLAPGISLALYRICGEALANVRRHSTARTATLSLRSGIDEQGPWVEAEVTDEGSSRADSSGSGYGLRGIRERANLHHGFVEIGPRVPRGWRTRARLRVTTDAAHKVES</sequence>
<comment type="caution">
    <text evidence="13">The sequence shown here is derived from an EMBL/GenBank/DDBJ whole genome shotgun (WGS) entry which is preliminary data.</text>
</comment>
<keyword evidence="6 13" id="KW-0418">Kinase</keyword>
<evidence type="ECO:0000256" key="1">
    <source>
        <dbReference type="ARBA" id="ARBA00000085"/>
    </source>
</evidence>
<dbReference type="InterPro" id="IPR011712">
    <property type="entry name" value="Sig_transdc_His_kin_sub3_dim/P"/>
</dbReference>
<dbReference type="PANTHER" id="PTHR24421">
    <property type="entry name" value="NITRATE/NITRITE SENSOR PROTEIN NARX-RELATED"/>
    <property type="match status" value="1"/>
</dbReference>
<reference evidence="13 14" key="1">
    <citation type="submission" date="2019-06" db="EMBL/GenBank/DDBJ databases">
        <title>Whole genome shotgun sequence of Glutamicibacter uratoxydans NBRC 15515.</title>
        <authorList>
            <person name="Hosoyama A."/>
            <person name="Uohara A."/>
            <person name="Ohji S."/>
            <person name="Ichikawa N."/>
        </authorList>
    </citation>
    <scope>NUCLEOTIDE SEQUENCE [LARGE SCALE GENOMIC DNA]</scope>
    <source>
        <strain evidence="13 14">NBRC 15515</strain>
    </source>
</reference>
<dbReference type="Proteomes" id="UP000316612">
    <property type="component" value="Unassembled WGS sequence"/>
</dbReference>
<evidence type="ECO:0000256" key="5">
    <source>
        <dbReference type="ARBA" id="ARBA00022741"/>
    </source>
</evidence>
<keyword evidence="9" id="KW-0175">Coiled coil</keyword>
<dbReference type="OrthoDB" id="227596at2"/>
<evidence type="ECO:0000313" key="13">
    <source>
        <dbReference type="EMBL" id="GED07228.1"/>
    </source>
</evidence>
<keyword evidence="10" id="KW-0472">Membrane</keyword>
<feature type="transmembrane region" description="Helical" evidence="10">
    <location>
        <begin position="86"/>
        <end position="104"/>
    </location>
</feature>
<gene>
    <name evidence="13" type="ORF">AUR04nite_27600</name>
</gene>
<feature type="domain" description="Signal transduction histidine kinase subgroup 3 dimerisation and phosphoacceptor" evidence="11">
    <location>
        <begin position="233"/>
        <end position="298"/>
    </location>
</feature>
<keyword evidence="8" id="KW-0902">Two-component regulatory system</keyword>